<protein>
    <submittedName>
        <fullName evidence="1">DUF5999 family protein</fullName>
    </submittedName>
</protein>
<dbReference type="Pfam" id="PF19462">
    <property type="entry name" value="DUF5999"/>
    <property type="match status" value="1"/>
</dbReference>
<dbReference type="EMBL" id="JBHTEE010000001">
    <property type="protein sequence ID" value="MFC7598900.1"/>
    <property type="molecule type" value="Genomic_DNA"/>
</dbReference>
<sequence length="70" mass="7433">MCQHIPPCPSADAFDHEAARLVVSHPEQGWGLLCNGVVVFEDTGELMPDGRSIPAHRGIPAHHSHCVGAA</sequence>
<gene>
    <name evidence="1" type="ORF">ACFQVD_02120</name>
</gene>
<comment type="caution">
    <text evidence="1">The sequence shown here is derived from an EMBL/GenBank/DDBJ whole genome shotgun (WGS) entry which is preliminary data.</text>
</comment>
<dbReference type="RefSeq" id="WP_343967327.1">
    <property type="nucleotide sequence ID" value="NZ_BAAAGK010000058.1"/>
</dbReference>
<dbReference type="InterPro" id="IPR046041">
    <property type="entry name" value="DUF5999"/>
</dbReference>
<evidence type="ECO:0000313" key="1">
    <source>
        <dbReference type="EMBL" id="MFC7598900.1"/>
    </source>
</evidence>
<reference evidence="2" key="1">
    <citation type="journal article" date="2019" name="Int. J. Syst. Evol. Microbiol.">
        <title>The Global Catalogue of Microorganisms (GCM) 10K type strain sequencing project: providing services to taxonomists for standard genome sequencing and annotation.</title>
        <authorList>
            <consortium name="The Broad Institute Genomics Platform"/>
            <consortium name="The Broad Institute Genome Sequencing Center for Infectious Disease"/>
            <person name="Wu L."/>
            <person name="Ma J."/>
        </authorList>
    </citation>
    <scope>NUCLEOTIDE SEQUENCE [LARGE SCALE GENOMIC DNA]</scope>
    <source>
        <strain evidence="2">JCM 10083</strain>
    </source>
</reference>
<proteinExistence type="predicted"/>
<evidence type="ECO:0000313" key="2">
    <source>
        <dbReference type="Proteomes" id="UP001596514"/>
    </source>
</evidence>
<organism evidence="1 2">
    <name type="scientific">Streptosporangium amethystogenes subsp. fukuiense</name>
    <dbReference type="NCBI Taxonomy" id="698418"/>
    <lineage>
        <taxon>Bacteria</taxon>
        <taxon>Bacillati</taxon>
        <taxon>Actinomycetota</taxon>
        <taxon>Actinomycetes</taxon>
        <taxon>Streptosporangiales</taxon>
        <taxon>Streptosporangiaceae</taxon>
        <taxon>Streptosporangium</taxon>
    </lineage>
</organism>
<accession>A0ABW2SRH5</accession>
<dbReference type="Proteomes" id="UP001596514">
    <property type="component" value="Unassembled WGS sequence"/>
</dbReference>
<keyword evidence="2" id="KW-1185">Reference proteome</keyword>
<name>A0ABW2SRH5_9ACTN</name>